<gene>
    <name evidence="5" type="ORF">WP8S17C03_38960</name>
</gene>
<dbReference type="InterPro" id="IPR023614">
    <property type="entry name" value="Porin_dom_sf"/>
</dbReference>
<proteinExistence type="inferred from homology"/>
<accession>A0A6S5RUL0</accession>
<evidence type="ECO:0000256" key="3">
    <source>
        <dbReference type="ARBA" id="ARBA00022729"/>
    </source>
</evidence>
<dbReference type="GO" id="GO:0016020">
    <property type="term" value="C:membrane"/>
    <property type="evidence" value="ECO:0007669"/>
    <property type="project" value="InterPro"/>
</dbReference>
<dbReference type="RefSeq" id="WP_182850615.1">
    <property type="nucleotide sequence ID" value="NZ_AP022213.1"/>
</dbReference>
<keyword evidence="2" id="KW-0813">Transport</keyword>
<dbReference type="EMBL" id="AP022213">
    <property type="protein sequence ID" value="BBT17847.1"/>
    <property type="molecule type" value="Genomic_DNA"/>
</dbReference>
<organism evidence="5 6">
    <name type="scientific">Metapseudomonas otitidis</name>
    <dbReference type="NCBI Taxonomy" id="319939"/>
    <lineage>
        <taxon>Bacteria</taxon>
        <taxon>Pseudomonadati</taxon>
        <taxon>Pseudomonadota</taxon>
        <taxon>Gammaproteobacteria</taxon>
        <taxon>Pseudomonadales</taxon>
        <taxon>Pseudomonadaceae</taxon>
        <taxon>Metapseudomonas</taxon>
    </lineage>
</organism>
<protein>
    <submittedName>
        <fullName evidence="5">Porin</fullName>
    </submittedName>
</protein>
<dbReference type="GO" id="GO:0015288">
    <property type="term" value="F:porin activity"/>
    <property type="evidence" value="ECO:0007669"/>
    <property type="project" value="TreeGrafter"/>
</dbReference>
<dbReference type="PANTHER" id="PTHR34596">
    <property type="entry name" value="CHITOPORIN"/>
    <property type="match status" value="1"/>
</dbReference>
<evidence type="ECO:0000313" key="6">
    <source>
        <dbReference type="Proteomes" id="UP000515591"/>
    </source>
</evidence>
<sequence>MIRTPKPLALACLLGPALGLGGVARADFLADSKASVEARNMYMNRDFRQHGAAQARAEEWAQGFTLRYESGFTEGTVGFGLDAMGQTAIKLDSGKGRRGTGLLPYGAQSHEPEDTYSELGVTAKLRLARSVLKLGTLQPQLPVAAYNDVRLLSSTYSGGLLTSQDVDGLTLNVGRLEKINLRDSSSNDEMNYGGVESAHLDLIGGNYAVNPGLTLSYYAAQMEDIYRQHFVGLVHNATLGDGVTLKTDLRYFDTGEHGDHRYRSAKRVDGGRIDNRFFNGMLTLGMGAHKVGLGYQNLSGDGDFAYPGLDPYSVNLVTFNVFTKAETDAWQARYDFDFAALGIPGLSFMTRYVSGEHVQTASVRNGKEWERDTDLAYVFQDGPLKGFNVRLRNATFRSSNGLTTDVDENRLILGYTLPLF</sequence>
<comment type="similarity">
    <text evidence="1">Belongs to the outer membrane porin (Opr) (TC 1.B.25) family.</text>
</comment>
<dbReference type="AlphaFoldDB" id="A0A6S5RUL0"/>
<dbReference type="Gene3D" id="2.40.160.10">
    <property type="entry name" value="Porin"/>
    <property type="match status" value="1"/>
</dbReference>
<name>A0A6S5RUL0_9GAMM</name>
<feature type="signal peptide" evidence="4">
    <location>
        <begin position="1"/>
        <end position="26"/>
    </location>
</feature>
<feature type="chain" id="PRO_5028454995" evidence="4">
    <location>
        <begin position="27"/>
        <end position="420"/>
    </location>
</feature>
<dbReference type="PANTHER" id="PTHR34596:SF2">
    <property type="entry name" value="CHITOPORIN"/>
    <property type="match status" value="1"/>
</dbReference>
<dbReference type="InterPro" id="IPR005318">
    <property type="entry name" value="OM_porin_bac"/>
</dbReference>
<dbReference type="Proteomes" id="UP000515591">
    <property type="component" value="Chromosome"/>
</dbReference>
<evidence type="ECO:0000256" key="4">
    <source>
        <dbReference type="SAM" id="SignalP"/>
    </source>
</evidence>
<evidence type="ECO:0000256" key="2">
    <source>
        <dbReference type="ARBA" id="ARBA00022448"/>
    </source>
</evidence>
<keyword evidence="3 4" id="KW-0732">Signal</keyword>
<evidence type="ECO:0000313" key="5">
    <source>
        <dbReference type="EMBL" id="BBT17847.1"/>
    </source>
</evidence>
<evidence type="ECO:0000256" key="1">
    <source>
        <dbReference type="ARBA" id="ARBA00009075"/>
    </source>
</evidence>
<dbReference type="Pfam" id="PF03573">
    <property type="entry name" value="OprD"/>
    <property type="match status" value="1"/>
</dbReference>
<reference evidence="5 6" key="1">
    <citation type="submission" date="2019-12" db="EMBL/GenBank/DDBJ databases">
        <title>complete genome sequences of Pseudomonas otitidis str. WP8-S17-CRE-03 isolated from wastewater treatment plant effluent.</title>
        <authorList>
            <person name="Sekizuka T."/>
            <person name="Itokawa K."/>
            <person name="Yatsu K."/>
            <person name="Inamine Y."/>
            <person name="Kuroda M."/>
        </authorList>
    </citation>
    <scope>NUCLEOTIDE SEQUENCE [LARGE SCALE GENOMIC DNA]</scope>
    <source>
        <strain evidence="5 6">WP8-S17-CRE-03</strain>
    </source>
</reference>